<evidence type="ECO:0000256" key="5">
    <source>
        <dbReference type="ARBA" id="ARBA00022485"/>
    </source>
</evidence>
<dbReference type="PANTHER" id="PTHR43518:SF1">
    <property type="entry name" value="RESPIRATORY NITRATE REDUCTASE 1 BETA CHAIN"/>
    <property type="match status" value="1"/>
</dbReference>
<dbReference type="GO" id="GO:0009055">
    <property type="term" value="F:electron transfer activity"/>
    <property type="evidence" value="ECO:0007669"/>
    <property type="project" value="TreeGrafter"/>
</dbReference>
<dbReference type="Proteomes" id="UP000326437">
    <property type="component" value="Unassembled WGS sequence"/>
</dbReference>
<keyword evidence="10" id="KW-0411">Iron-sulfur</keyword>
<comment type="cofactor">
    <cofactor evidence="2">
        <name>[4Fe-4S] cluster</name>
        <dbReference type="ChEBI" id="CHEBI:49883"/>
    </cofactor>
</comment>
<evidence type="ECO:0000256" key="7">
    <source>
        <dbReference type="ARBA" id="ARBA00022737"/>
    </source>
</evidence>
<dbReference type="EMBL" id="CABVHO010000376">
    <property type="protein sequence ID" value="VVN76061.1"/>
    <property type="molecule type" value="Genomic_DNA"/>
</dbReference>
<keyword evidence="12" id="KW-0560">Oxidoreductase</keyword>
<evidence type="ECO:0000256" key="9">
    <source>
        <dbReference type="ARBA" id="ARBA00023004"/>
    </source>
</evidence>
<evidence type="ECO:0000256" key="3">
    <source>
        <dbReference type="ARBA" id="ARBA00004196"/>
    </source>
</evidence>
<dbReference type="EC" id="1.7.99.4" evidence="12"/>
<keyword evidence="5" id="KW-0004">4Fe-4S</keyword>
<keyword evidence="7" id="KW-0677">Repeat</keyword>
<gene>
    <name evidence="12" type="primary">narY</name>
    <name evidence="12" type="ORF">PS685_05305</name>
</gene>
<reference evidence="12 13" key="1">
    <citation type="submission" date="2019-09" db="EMBL/GenBank/DDBJ databases">
        <authorList>
            <person name="Chandra G."/>
            <person name="Truman W A."/>
        </authorList>
    </citation>
    <scope>NUCLEOTIDE SEQUENCE [LARGE SCALE GENOMIC DNA]</scope>
    <source>
        <strain evidence="12">PS685</strain>
    </source>
</reference>
<evidence type="ECO:0000256" key="2">
    <source>
        <dbReference type="ARBA" id="ARBA00001966"/>
    </source>
</evidence>
<proteinExistence type="predicted"/>
<keyword evidence="6" id="KW-0479">Metal-binding</keyword>
<dbReference type="GO" id="GO:0009061">
    <property type="term" value="P:anaerobic respiration"/>
    <property type="evidence" value="ECO:0007669"/>
    <property type="project" value="TreeGrafter"/>
</dbReference>
<evidence type="ECO:0000313" key="13">
    <source>
        <dbReference type="Proteomes" id="UP000326437"/>
    </source>
</evidence>
<protein>
    <submittedName>
        <fullName evidence="12">Respiratory nitrate reductase 2 beta chain</fullName>
        <ecNumber evidence="12">1.7.99.4</ecNumber>
    </submittedName>
</protein>
<evidence type="ECO:0000256" key="6">
    <source>
        <dbReference type="ARBA" id="ARBA00022723"/>
    </source>
</evidence>
<comment type="subcellular location">
    <subcellularLocation>
        <location evidence="3">Cell envelope</location>
    </subcellularLocation>
</comment>
<dbReference type="GO" id="GO:0051538">
    <property type="term" value="F:3 iron, 4 sulfur cluster binding"/>
    <property type="evidence" value="ECO:0007669"/>
    <property type="project" value="UniProtKB-KW"/>
</dbReference>
<dbReference type="GO" id="GO:0016020">
    <property type="term" value="C:membrane"/>
    <property type="evidence" value="ECO:0007669"/>
    <property type="project" value="TreeGrafter"/>
</dbReference>
<dbReference type="GO" id="GO:0051539">
    <property type="term" value="F:4 iron, 4 sulfur cluster binding"/>
    <property type="evidence" value="ECO:0007669"/>
    <property type="project" value="UniProtKB-KW"/>
</dbReference>
<dbReference type="Gene3D" id="3.30.70.20">
    <property type="match status" value="1"/>
</dbReference>
<dbReference type="SUPFAM" id="SSF54862">
    <property type="entry name" value="4Fe-4S ferredoxins"/>
    <property type="match status" value="1"/>
</dbReference>
<evidence type="ECO:0000256" key="1">
    <source>
        <dbReference type="ARBA" id="ARBA00001927"/>
    </source>
</evidence>
<dbReference type="AlphaFoldDB" id="A0A5E7AJR0"/>
<evidence type="ECO:0000256" key="8">
    <source>
        <dbReference type="ARBA" id="ARBA00022982"/>
    </source>
</evidence>
<keyword evidence="4" id="KW-0813">Transport</keyword>
<evidence type="ECO:0000256" key="10">
    <source>
        <dbReference type="ARBA" id="ARBA00023014"/>
    </source>
</evidence>
<keyword evidence="9" id="KW-0408">Iron</keyword>
<dbReference type="GO" id="GO:0016491">
    <property type="term" value="F:oxidoreductase activity"/>
    <property type="evidence" value="ECO:0007669"/>
    <property type="project" value="UniProtKB-KW"/>
</dbReference>
<comment type="cofactor">
    <cofactor evidence="1">
        <name>[3Fe-4S] cluster</name>
        <dbReference type="ChEBI" id="CHEBI:21137"/>
    </cofactor>
</comment>
<organism evidence="12 13">
    <name type="scientific">Pseudomonas fluorescens</name>
    <dbReference type="NCBI Taxonomy" id="294"/>
    <lineage>
        <taxon>Bacteria</taxon>
        <taxon>Pseudomonadati</taxon>
        <taxon>Pseudomonadota</taxon>
        <taxon>Gammaproteobacteria</taxon>
        <taxon>Pseudomonadales</taxon>
        <taxon>Pseudomonadaceae</taxon>
        <taxon>Pseudomonas</taxon>
    </lineage>
</organism>
<dbReference type="GO" id="GO:0046872">
    <property type="term" value="F:metal ion binding"/>
    <property type="evidence" value="ECO:0007669"/>
    <property type="project" value="UniProtKB-KW"/>
</dbReference>
<keyword evidence="11" id="KW-0003">3Fe-4S</keyword>
<dbReference type="GO" id="GO:0030313">
    <property type="term" value="C:cell envelope"/>
    <property type="evidence" value="ECO:0007669"/>
    <property type="project" value="UniProtKB-SubCell"/>
</dbReference>
<name>A0A5E7AJR0_PSEFL</name>
<dbReference type="PANTHER" id="PTHR43518">
    <property type="entry name" value="NITRATE REDUCTASE BETA SUBUNIT"/>
    <property type="match status" value="1"/>
</dbReference>
<keyword evidence="8" id="KW-0249">Electron transport</keyword>
<sequence length="85" mass="9451">MLEDVGLSVAQVEEMYRYLAIANYEDRFVVPSAHREDAMSDAFAERSGCGFSFGSGCSGSSDTNMFGAKKANRRDILKTVQLWEE</sequence>
<evidence type="ECO:0000313" key="12">
    <source>
        <dbReference type="EMBL" id="VVN76061.1"/>
    </source>
</evidence>
<accession>A0A5E7AJR0</accession>
<evidence type="ECO:0000256" key="11">
    <source>
        <dbReference type="ARBA" id="ARBA00023291"/>
    </source>
</evidence>
<evidence type="ECO:0000256" key="4">
    <source>
        <dbReference type="ARBA" id="ARBA00022448"/>
    </source>
</evidence>